<sequence>MFGSAADPTADQIDQWLDALKVDPAHAREATHFRSIRAAVTGNAPQAELEAAVADARAAGDSWAVIGAAMGRSAQAALERYGKE</sequence>
<dbReference type="Proteomes" id="UP000091846">
    <property type="component" value="Unassembled WGS sequence"/>
</dbReference>
<dbReference type="OrthoDB" id="3579809at2"/>
<proteinExistence type="predicted"/>
<evidence type="ECO:0000313" key="2">
    <source>
        <dbReference type="Proteomes" id="UP000091846"/>
    </source>
</evidence>
<accession>A0A1A2Z1K9</accession>
<name>A0A1A2Z1K9_9MYCO</name>
<comment type="caution">
    <text evidence="1">The sequence shown here is derived from an EMBL/GenBank/DDBJ whole genome shotgun (WGS) entry which is preliminary data.</text>
</comment>
<reference evidence="1 2" key="1">
    <citation type="submission" date="2016-06" db="EMBL/GenBank/DDBJ databases">
        <authorList>
            <person name="Kjaerup R.B."/>
            <person name="Dalgaard T.S."/>
            <person name="Juul-Madsen H.R."/>
        </authorList>
    </citation>
    <scope>NUCLEOTIDE SEQUENCE [LARGE SCALE GENOMIC DNA]</scope>
    <source>
        <strain evidence="1 2">E1334</strain>
    </source>
</reference>
<gene>
    <name evidence="1" type="ORF">A5708_19250</name>
</gene>
<organism evidence="1 2">
    <name type="scientific">Mycobacterium colombiense</name>
    <dbReference type="NCBI Taxonomy" id="339268"/>
    <lineage>
        <taxon>Bacteria</taxon>
        <taxon>Bacillati</taxon>
        <taxon>Actinomycetota</taxon>
        <taxon>Actinomycetes</taxon>
        <taxon>Mycobacteriales</taxon>
        <taxon>Mycobacteriaceae</taxon>
        <taxon>Mycobacterium</taxon>
        <taxon>Mycobacterium avium complex (MAC)</taxon>
    </lineage>
</organism>
<dbReference type="EMBL" id="LZKI01000064">
    <property type="protein sequence ID" value="OBI43066.1"/>
    <property type="molecule type" value="Genomic_DNA"/>
</dbReference>
<evidence type="ECO:0000313" key="1">
    <source>
        <dbReference type="EMBL" id="OBI43066.1"/>
    </source>
</evidence>
<dbReference type="AlphaFoldDB" id="A0A1A2Z1K9"/>
<protein>
    <submittedName>
        <fullName evidence="1">Uncharacterized protein</fullName>
    </submittedName>
</protein>